<feature type="domain" description="Thioredoxin" evidence="2">
    <location>
        <begin position="31"/>
        <end position="93"/>
    </location>
</feature>
<dbReference type="OrthoDB" id="298672at2759"/>
<dbReference type="InterPro" id="IPR013766">
    <property type="entry name" value="Thioredoxin_domain"/>
</dbReference>
<proteinExistence type="predicted"/>
<feature type="chain" id="PRO_5002622742" description="Thioredoxin domain-containing protein" evidence="1">
    <location>
        <begin position="17"/>
        <end position="100"/>
    </location>
</feature>
<accession>A0BW75</accession>
<organism evidence="3 4">
    <name type="scientific">Paramecium tetraurelia</name>
    <dbReference type="NCBI Taxonomy" id="5888"/>
    <lineage>
        <taxon>Eukaryota</taxon>
        <taxon>Sar</taxon>
        <taxon>Alveolata</taxon>
        <taxon>Ciliophora</taxon>
        <taxon>Intramacronucleata</taxon>
        <taxon>Oligohymenophorea</taxon>
        <taxon>Peniculida</taxon>
        <taxon>Parameciidae</taxon>
        <taxon>Paramecium</taxon>
    </lineage>
</organism>
<dbReference type="Proteomes" id="UP000000600">
    <property type="component" value="Unassembled WGS sequence"/>
</dbReference>
<dbReference type="KEGG" id="ptm:GSPATT00032644001"/>
<dbReference type="AlphaFoldDB" id="A0BW75"/>
<dbReference type="EMBL" id="CT868021">
    <property type="protein sequence ID" value="CAK62792.1"/>
    <property type="molecule type" value="Genomic_DNA"/>
</dbReference>
<dbReference type="Gene3D" id="3.40.30.10">
    <property type="entry name" value="Glutaredoxin"/>
    <property type="match status" value="1"/>
</dbReference>
<gene>
    <name evidence="3" type="ORF">GSPATT00032644001</name>
</gene>
<sequence length="100" mass="11461">MLKFILLGVMCTLSVALFENSYLIKHANNLQDFKDILGSEFVSFVYFYSENCENCQRAASLIEKVAEEQEGIINVYGTNCDEINKDPKSWPIKYHIAVLM</sequence>
<evidence type="ECO:0000313" key="3">
    <source>
        <dbReference type="EMBL" id="CAK62792.1"/>
    </source>
</evidence>
<protein>
    <recommendedName>
        <fullName evidence="2">Thioredoxin domain-containing protein</fullName>
    </recommendedName>
</protein>
<dbReference type="InterPro" id="IPR036249">
    <property type="entry name" value="Thioredoxin-like_sf"/>
</dbReference>
<name>A0BW75_PARTE</name>
<dbReference type="HOGENOM" id="CLU_2311582_0_0_1"/>
<dbReference type="GeneID" id="5015974"/>
<dbReference type="SUPFAM" id="SSF52833">
    <property type="entry name" value="Thioredoxin-like"/>
    <property type="match status" value="1"/>
</dbReference>
<reference evidence="3 4" key="1">
    <citation type="journal article" date="2006" name="Nature">
        <title>Global trends of whole-genome duplications revealed by the ciliate Paramecium tetraurelia.</title>
        <authorList>
            <consortium name="Genoscope"/>
            <person name="Aury J.-M."/>
            <person name="Jaillon O."/>
            <person name="Duret L."/>
            <person name="Noel B."/>
            <person name="Jubin C."/>
            <person name="Porcel B.M."/>
            <person name="Segurens B."/>
            <person name="Daubin V."/>
            <person name="Anthouard V."/>
            <person name="Aiach N."/>
            <person name="Arnaiz O."/>
            <person name="Billaut A."/>
            <person name="Beisson J."/>
            <person name="Blanc I."/>
            <person name="Bouhouche K."/>
            <person name="Camara F."/>
            <person name="Duharcourt S."/>
            <person name="Guigo R."/>
            <person name="Gogendeau D."/>
            <person name="Katinka M."/>
            <person name="Keller A.-M."/>
            <person name="Kissmehl R."/>
            <person name="Klotz C."/>
            <person name="Koll F."/>
            <person name="Le Moue A."/>
            <person name="Lepere C."/>
            <person name="Malinsky S."/>
            <person name="Nowacki M."/>
            <person name="Nowak J.K."/>
            <person name="Plattner H."/>
            <person name="Poulain J."/>
            <person name="Ruiz F."/>
            <person name="Serrano V."/>
            <person name="Zagulski M."/>
            <person name="Dessen P."/>
            <person name="Betermier M."/>
            <person name="Weissenbach J."/>
            <person name="Scarpelli C."/>
            <person name="Schachter V."/>
            <person name="Sperling L."/>
            <person name="Meyer E."/>
            <person name="Cohen J."/>
            <person name="Wincker P."/>
        </authorList>
    </citation>
    <scope>NUCLEOTIDE SEQUENCE [LARGE SCALE GENOMIC DNA]</scope>
    <source>
        <strain evidence="3 4">Stock d4-2</strain>
    </source>
</reference>
<evidence type="ECO:0000313" key="4">
    <source>
        <dbReference type="Proteomes" id="UP000000600"/>
    </source>
</evidence>
<dbReference type="InParanoid" id="A0BW75"/>
<dbReference type="Pfam" id="PF00085">
    <property type="entry name" value="Thioredoxin"/>
    <property type="match status" value="1"/>
</dbReference>
<keyword evidence="4" id="KW-1185">Reference proteome</keyword>
<evidence type="ECO:0000256" key="1">
    <source>
        <dbReference type="SAM" id="SignalP"/>
    </source>
</evidence>
<feature type="signal peptide" evidence="1">
    <location>
        <begin position="1"/>
        <end position="16"/>
    </location>
</feature>
<dbReference type="RefSeq" id="XP_001430190.1">
    <property type="nucleotide sequence ID" value="XM_001430153.1"/>
</dbReference>
<keyword evidence="1" id="KW-0732">Signal</keyword>
<evidence type="ECO:0000259" key="2">
    <source>
        <dbReference type="Pfam" id="PF00085"/>
    </source>
</evidence>